<dbReference type="Gene3D" id="2.130.10.10">
    <property type="entry name" value="YVTN repeat-like/Quinoprotein amine dehydrogenase"/>
    <property type="match status" value="1"/>
</dbReference>
<proteinExistence type="predicted"/>
<dbReference type="AlphaFoldDB" id="W7XCX8"/>
<dbReference type="GeneID" id="24437129"/>
<protein>
    <recommendedName>
        <fullName evidence="3">WD domain, G-beta repeat protein</fullName>
    </recommendedName>
</protein>
<name>W7XCX8_TETTS</name>
<dbReference type="InterPro" id="IPR015943">
    <property type="entry name" value="WD40/YVTN_repeat-like_dom_sf"/>
</dbReference>
<dbReference type="InterPro" id="IPR043504">
    <property type="entry name" value="Peptidase_S1_PA_chymotrypsin"/>
</dbReference>
<organism evidence="1 2">
    <name type="scientific">Tetrahymena thermophila (strain SB210)</name>
    <dbReference type="NCBI Taxonomy" id="312017"/>
    <lineage>
        <taxon>Eukaryota</taxon>
        <taxon>Sar</taxon>
        <taxon>Alveolata</taxon>
        <taxon>Ciliophora</taxon>
        <taxon>Intramacronucleata</taxon>
        <taxon>Oligohymenophorea</taxon>
        <taxon>Hymenostomatida</taxon>
        <taxon>Tetrahymenina</taxon>
        <taxon>Tetrahymenidae</taxon>
        <taxon>Tetrahymena</taxon>
    </lineage>
</organism>
<evidence type="ECO:0008006" key="3">
    <source>
        <dbReference type="Google" id="ProtNLM"/>
    </source>
</evidence>
<dbReference type="InParanoid" id="W7XCX8"/>
<dbReference type="RefSeq" id="XP_012653020.1">
    <property type="nucleotide sequence ID" value="XM_012797566.1"/>
</dbReference>
<dbReference type="InterPro" id="IPR036322">
    <property type="entry name" value="WD40_repeat_dom_sf"/>
</dbReference>
<reference evidence="2" key="1">
    <citation type="journal article" date="2006" name="PLoS Biol.">
        <title>Macronuclear genome sequence of the ciliate Tetrahymena thermophila, a model eukaryote.</title>
        <authorList>
            <person name="Eisen J.A."/>
            <person name="Coyne R.S."/>
            <person name="Wu M."/>
            <person name="Wu D."/>
            <person name="Thiagarajan M."/>
            <person name="Wortman J.R."/>
            <person name="Badger J.H."/>
            <person name="Ren Q."/>
            <person name="Amedeo P."/>
            <person name="Jones K.M."/>
            <person name="Tallon L.J."/>
            <person name="Delcher A.L."/>
            <person name="Salzberg S.L."/>
            <person name="Silva J.C."/>
            <person name="Haas B.J."/>
            <person name="Majoros W.H."/>
            <person name="Farzad M."/>
            <person name="Carlton J.M."/>
            <person name="Smith R.K. Jr."/>
            <person name="Garg J."/>
            <person name="Pearlman R.E."/>
            <person name="Karrer K.M."/>
            <person name="Sun L."/>
            <person name="Manning G."/>
            <person name="Elde N.C."/>
            <person name="Turkewitz A.P."/>
            <person name="Asai D.J."/>
            <person name="Wilkes D.E."/>
            <person name="Wang Y."/>
            <person name="Cai H."/>
            <person name="Collins K."/>
            <person name="Stewart B.A."/>
            <person name="Lee S.R."/>
            <person name="Wilamowska K."/>
            <person name="Weinberg Z."/>
            <person name="Ruzzo W.L."/>
            <person name="Wloga D."/>
            <person name="Gaertig J."/>
            <person name="Frankel J."/>
            <person name="Tsao C.-C."/>
            <person name="Gorovsky M.A."/>
            <person name="Keeling P.J."/>
            <person name="Waller R.F."/>
            <person name="Patron N.J."/>
            <person name="Cherry J.M."/>
            <person name="Stover N.A."/>
            <person name="Krieger C.J."/>
            <person name="del Toro C."/>
            <person name="Ryder H.F."/>
            <person name="Williamson S.C."/>
            <person name="Barbeau R.A."/>
            <person name="Hamilton E.P."/>
            <person name="Orias E."/>
        </authorList>
    </citation>
    <scope>NUCLEOTIDE SEQUENCE [LARGE SCALE GENOMIC DNA]</scope>
    <source>
        <strain evidence="2">SB210</strain>
    </source>
</reference>
<accession>W7XCX8</accession>
<keyword evidence="2" id="KW-1185">Reference proteome</keyword>
<dbReference type="Gene3D" id="2.40.10.10">
    <property type="entry name" value="Trypsin-like serine proteases"/>
    <property type="match status" value="2"/>
</dbReference>
<sequence length="591" mass="66985">MSIQQSSDQQVEIIINEAKKGYVGFYQNIDCLDQSLELFESVVLQNDQQEKYPFSSFGAIMNEQDQILTVCCFISKNQVLASSHSLVKYIEKGNQEVCQKLKFVSFYNKEYSCPLVGIKYNQLFESVDKNQEYDLAIIQIAEDFGNKLGYLGILANAKSDDFDIQTASNPIILLGLNSNEMIEYQTTLAMDVTYNYLTVFNVINYDNIAFVNDYQYGYCVIGVSSKSTQRQTIINCINHEKIDLLHEWITTTSSNSLPISKARKYLENKGKLQSKLIVGIEREETEQDKAHSSGIKSIVRINNNCFGSVCEHGLVKVWNWKSGEMLQTMQIDENDEAKQMLKEVFVLQINGEFLICLAKSGFLYFNWLTHKLEKKIDHPLKAKGEYDEATTQFTSICCLSNDVDILIGCNNGLVYKYSFTQEDKQYILKEVLFDFSQTSQGSGVTCILQILQEDIVIGLNNGNVYYARGKSVISSIDLCSGLDQPILKLIYFEEYSLIVSVAVDRFFVLKIEELPKAEACNNHYNSIKSTKSDSGINNVPADRNMNNNNFDIVDKSVTKLIKIKENITYNKINAVNAINELEMGLSCDSSI</sequence>
<evidence type="ECO:0000313" key="1">
    <source>
        <dbReference type="EMBL" id="EWS74443.1"/>
    </source>
</evidence>
<dbReference type="SUPFAM" id="SSF50978">
    <property type="entry name" value="WD40 repeat-like"/>
    <property type="match status" value="1"/>
</dbReference>
<evidence type="ECO:0000313" key="2">
    <source>
        <dbReference type="Proteomes" id="UP000009168"/>
    </source>
</evidence>
<dbReference type="KEGG" id="tet:TTHERM_000077668"/>
<dbReference type="Proteomes" id="UP000009168">
    <property type="component" value="Unassembled WGS sequence"/>
</dbReference>
<gene>
    <name evidence="1" type="ORF">TTHERM_000077668</name>
</gene>
<dbReference type="EMBL" id="GG662704">
    <property type="protein sequence ID" value="EWS74443.1"/>
    <property type="molecule type" value="Genomic_DNA"/>
</dbReference>